<evidence type="ECO:0000256" key="1">
    <source>
        <dbReference type="SAM" id="Phobius"/>
    </source>
</evidence>
<dbReference type="Ensembl" id="ENSMPUT00000001625.1">
    <property type="protein sequence ID" value="ENSMPUP00000001591.1"/>
    <property type="gene ID" value="ENSMPUG00000001608.1"/>
</dbReference>
<organism evidence="2">
    <name type="scientific">Mustela putorius furo</name>
    <name type="common">European domestic ferret</name>
    <name type="synonym">Mustela furo</name>
    <dbReference type="NCBI Taxonomy" id="9669"/>
    <lineage>
        <taxon>Eukaryota</taxon>
        <taxon>Metazoa</taxon>
        <taxon>Chordata</taxon>
        <taxon>Craniata</taxon>
        <taxon>Vertebrata</taxon>
        <taxon>Euteleostomi</taxon>
        <taxon>Mammalia</taxon>
        <taxon>Eutheria</taxon>
        <taxon>Laurasiatheria</taxon>
        <taxon>Carnivora</taxon>
        <taxon>Caniformia</taxon>
        <taxon>Musteloidea</taxon>
        <taxon>Mustelidae</taxon>
        <taxon>Mustelinae</taxon>
        <taxon>Mustela</taxon>
    </lineage>
</organism>
<sequence length="134" mass="14437">KQAGRVALLLDTGVPSPGKAFYTSQATSGSRARGCSILGAWAGPNISRSWEVREDACRDFSGRPAVSRWPGTCHGEPLTSALWGEIPVQLPSVPSSDPASLSECFIPSPCVLSLWYIVTVIVAFQVLYALYYLF</sequence>
<name>M3XR91_MUSPF</name>
<dbReference type="AlphaFoldDB" id="M3XR91"/>
<dbReference type="HOGENOM" id="CLU_1901049_0_0_1"/>
<keyword evidence="1" id="KW-0812">Transmembrane</keyword>
<feature type="transmembrane region" description="Helical" evidence="1">
    <location>
        <begin position="114"/>
        <end position="133"/>
    </location>
</feature>
<dbReference type="EMBL" id="AEYP01102134">
    <property type="status" value="NOT_ANNOTATED_CDS"/>
    <property type="molecule type" value="Genomic_DNA"/>
</dbReference>
<dbReference type="STRING" id="9669.ENSMPUP00000001591"/>
<evidence type="ECO:0000313" key="2">
    <source>
        <dbReference type="Ensembl" id="ENSMPUP00000001591.1"/>
    </source>
</evidence>
<accession>M3XR91</accession>
<dbReference type="InParanoid" id="M3XR91"/>
<protein>
    <submittedName>
        <fullName evidence="2">Uncharacterized protein</fullName>
    </submittedName>
</protein>
<keyword evidence="1" id="KW-0472">Membrane</keyword>
<keyword evidence="1" id="KW-1133">Transmembrane helix</keyword>
<proteinExistence type="predicted"/>
<reference evidence="2" key="1">
    <citation type="submission" date="2024-06" db="UniProtKB">
        <authorList>
            <consortium name="Ensembl"/>
        </authorList>
    </citation>
    <scope>IDENTIFICATION</scope>
</reference>